<comment type="caution">
    <text evidence="1">The sequence shown here is derived from an EMBL/GenBank/DDBJ whole genome shotgun (WGS) entry which is preliminary data.</text>
</comment>
<reference evidence="1 2" key="1">
    <citation type="journal article" date="2022" name="Nat. Genet.">
        <title>Improved pea reference genome and pan-genome highlight genomic features and evolutionary characteristics.</title>
        <authorList>
            <person name="Yang T."/>
            <person name="Liu R."/>
            <person name="Luo Y."/>
            <person name="Hu S."/>
            <person name="Wang D."/>
            <person name="Wang C."/>
            <person name="Pandey M.K."/>
            <person name="Ge S."/>
            <person name="Xu Q."/>
            <person name="Li N."/>
            <person name="Li G."/>
            <person name="Huang Y."/>
            <person name="Saxena R.K."/>
            <person name="Ji Y."/>
            <person name="Li M."/>
            <person name="Yan X."/>
            <person name="He Y."/>
            <person name="Liu Y."/>
            <person name="Wang X."/>
            <person name="Xiang C."/>
            <person name="Varshney R.K."/>
            <person name="Ding H."/>
            <person name="Gao S."/>
            <person name="Zong X."/>
        </authorList>
    </citation>
    <scope>NUCLEOTIDE SEQUENCE [LARGE SCALE GENOMIC DNA]</scope>
    <source>
        <strain evidence="1 2">cv. Zhongwan 6</strain>
    </source>
</reference>
<evidence type="ECO:0000313" key="1">
    <source>
        <dbReference type="EMBL" id="KAI5384391.1"/>
    </source>
</evidence>
<protein>
    <submittedName>
        <fullName evidence="1">Uncharacterized protein</fullName>
    </submittedName>
</protein>
<keyword evidence="2" id="KW-1185">Reference proteome</keyword>
<dbReference type="AlphaFoldDB" id="A0A9D4VKG9"/>
<sequence>MPPHNYASCKVCSRNSQGCQTVVTDLQDQMDQGYIVAYQGRDYNQVNMVNSDNKVNVIVPQFNDSEPRQITYDSRKASVTPLIAEGSKSFRSIKETFHCGGFINATFPEVSAITEVDDSVWEPYCDDPEYDLEAEDAYVPFYFPQHKELEYIPGSDDEQLKPMPLWKTILKMF</sequence>
<dbReference type="Proteomes" id="UP001058974">
    <property type="component" value="Chromosome 7"/>
</dbReference>
<accession>A0A9D4VKG9</accession>
<gene>
    <name evidence="1" type="ORF">KIW84_071415</name>
</gene>
<dbReference type="Gramene" id="Psat07G0141500-T1">
    <property type="protein sequence ID" value="KAI5384391.1"/>
    <property type="gene ID" value="KIW84_071415"/>
</dbReference>
<proteinExistence type="predicted"/>
<organism evidence="1 2">
    <name type="scientific">Pisum sativum</name>
    <name type="common">Garden pea</name>
    <name type="synonym">Lathyrus oleraceus</name>
    <dbReference type="NCBI Taxonomy" id="3888"/>
    <lineage>
        <taxon>Eukaryota</taxon>
        <taxon>Viridiplantae</taxon>
        <taxon>Streptophyta</taxon>
        <taxon>Embryophyta</taxon>
        <taxon>Tracheophyta</taxon>
        <taxon>Spermatophyta</taxon>
        <taxon>Magnoliopsida</taxon>
        <taxon>eudicotyledons</taxon>
        <taxon>Gunneridae</taxon>
        <taxon>Pentapetalae</taxon>
        <taxon>rosids</taxon>
        <taxon>fabids</taxon>
        <taxon>Fabales</taxon>
        <taxon>Fabaceae</taxon>
        <taxon>Papilionoideae</taxon>
        <taxon>50 kb inversion clade</taxon>
        <taxon>NPAAA clade</taxon>
        <taxon>Hologalegina</taxon>
        <taxon>IRL clade</taxon>
        <taxon>Fabeae</taxon>
        <taxon>Lathyrus</taxon>
    </lineage>
</organism>
<name>A0A9D4VKG9_PEA</name>
<dbReference type="EMBL" id="JAMSHJ010000007">
    <property type="protein sequence ID" value="KAI5384391.1"/>
    <property type="molecule type" value="Genomic_DNA"/>
</dbReference>
<evidence type="ECO:0000313" key="2">
    <source>
        <dbReference type="Proteomes" id="UP001058974"/>
    </source>
</evidence>